<gene>
    <name evidence="1" type="ordered locus">MTR_7g057850</name>
</gene>
<reference evidence="2" key="3">
    <citation type="submission" date="2015-04" db="UniProtKB">
        <authorList>
            <consortium name="EnsemblPlants"/>
        </authorList>
    </citation>
    <scope>IDENTIFICATION</scope>
    <source>
        <strain evidence="2">cv. Jemalong A17</strain>
    </source>
</reference>
<evidence type="ECO:0000313" key="1">
    <source>
        <dbReference type="EMBL" id="KEH22810.1"/>
    </source>
</evidence>
<reference evidence="1 3" key="2">
    <citation type="journal article" date="2014" name="BMC Genomics">
        <title>An improved genome release (version Mt4.0) for the model legume Medicago truncatula.</title>
        <authorList>
            <person name="Tang H."/>
            <person name="Krishnakumar V."/>
            <person name="Bidwell S."/>
            <person name="Rosen B."/>
            <person name="Chan A."/>
            <person name="Zhou S."/>
            <person name="Gentzbittel L."/>
            <person name="Childs K.L."/>
            <person name="Yandell M."/>
            <person name="Gundlach H."/>
            <person name="Mayer K.F."/>
            <person name="Schwartz D.C."/>
            <person name="Town C.D."/>
        </authorList>
    </citation>
    <scope>GENOME REANNOTATION</scope>
    <source>
        <strain evidence="1">A17</strain>
        <strain evidence="2 3">cv. Jemalong A17</strain>
    </source>
</reference>
<dbReference type="AlphaFoldDB" id="A0A072UAF8"/>
<evidence type="ECO:0000313" key="3">
    <source>
        <dbReference type="Proteomes" id="UP000002051"/>
    </source>
</evidence>
<sequence>MPHPNPFILFYRLSGCSYQEEADMQNSCLRAEKDLGGMKRMKKDQGVRTKTNFGEGVHNAKWWRTTCLRSKLLKVVELKSASLAVCERDYNNGKRQDVTIRPSREIETRK</sequence>
<accession>A0A072UAF8</accession>
<dbReference type="Proteomes" id="UP000002051">
    <property type="component" value="Unassembled WGS sequence"/>
</dbReference>
<dbReference type="EnsemblPlants" id="KEH22810">
    <property type="protein sequence ID" value="KEH22810"/>
    <property type="gene ID" value="MTR_7g057850"/>
</dbReference>
<proteinExistence type="predicted"/>
<reference evidence="1 3" key="1">
    <citation type="journal article" date="2011" name="Nature">
        <title>The Medicago genome provides insight into the evolution of rhizobial symbioses.</title>
        <authorList>
            <person name="Young N.D."/>
            <person name="Debelle F."/>
            <person name="Oldroyd G.E."/>
            <person name="Geurts R."/>
            <person name="Cannon S.B."/>
            <person name="Udvardi M.K."/>
            <person name="Benedito V.A."/>
            <person name="Mayer K.F."/>
            <person name="Gouzy J."/>
            <person name="Schoof H."/>
            <person name="Van de Peer Y."/>
            <person name="Proost S."/>
            <person name="Cook D.R."/>
            <person name="Meyers B.C."/>
            <person name="Spannagl M."/>
            <person name="Cheung F."/>
            <person name="De Mita S."/>
            <person name="Krishnakumar V."/>
            <person name="Gundlach H."/>
            <person name="Zhou S."/>
            <person name="Mudge J."/>
            <person name="Bharti A.K."/>
            <person name="Murray J.D."/>
            <person name="Naoumkina M.A."/>
            <person name="Rosen B."/>
            <person name="Silverstein K.A."/>
            <person name="Tang H."/>
            <person name="Rombauts S."/>
            <person name="Zhao P.X."/>
            <person name="Zhou P."/>
            <person name="Barbe V."/>
            <person name="Bardou P."/>
            <person name="Bechner M."/>
            <person name="Bellec A."/>
            <person name="Berger A."/>
            <person name="Berges H."/>
            <person name="Bidwell S."/>
            <person name="Bisseling T."/>
            <person name="Choisne N."/>
            <person name="Couloux A."/>
            <person name="Denny R."/>
            <person name="Deshpande S."/>
            <person name="Dai X."/>
            <person name="Doyle J.J."/>
            <person name="Dudez A.M."/>
            <person name="Farmer A.D."/>
            <person name="Fouteau S."/>
            <person name="Franken C."/>
            <person name="Gibelin C."/>
            <person name="Gish J."/>
            <person name="Goldstein S."/>
            <person name="Gonzalez A.J."/>
            <person name="Green P.J."/>
            <person name="Hallab A."/>
            <person name="Hartog M."/>
            <person name="Hua A."/>
            <person name="Humphray S.J."/>
            <person name="Jeong D.H."/>
            <person name="Jing Y."/>
            <person name="Jocker A."/>
            <person name="Kenton S.M."/>
            <person name="Kim D.J."/>
            <person name="Klee K."/>
            <person name="Lai H."/>
            <person name="Lang C."/>
            <person name="Lin S."/>
            <person name="Macmil S.L."/>
            <person name="Magdelenat G."/>
            <person name="Matthews L."/>
            <person name="McCorrison J."/>
            <person name="Monaghan E.L."/>
            <person name="Mun J.H."/>
            <person name="Najar F.Z."/>
            <person name="Nicholson C."/>
            <person name="Noirot C."/>
            <person name="O'Bleness M."/>
            <person name="Paule C.R."/>
            <person name="Poulain J."/>
            <person name="Prion F."/>
            <person name="Qin B."/>
            <person name="Qu C."/>
            <person name="Retzel E.F."/>
            <person name="Riddle C."/>
            <person name="Sallet E."/>
            <person name="Samain S."/>
            <person name="Samson N."/>
            <person name="Sanders I."/>
            <person name="Saurat O."/>
            <person name="Scarpelli C."/>
            <person name="Schiex T."/>
            <person name="Segurens B."/>
            <person name="Severin A.J."/>
            <person name="Sherrier D.J."/>
            <person name="Shi R."/>
            <person name="Sims S."/>
            <person name="Singer S.R."/>
            <person name="Sinharoy S."/>
            <person name="Sterck L."/>
            <person name="Viollet A."/>
            <person name="Wang B.B."/>
            <person name="Wang K."/>
            <person name="Wang M."/>
            <person name="Wang X."/>
            <person name="Warfsmann J."/>
            <person name="Weissenbach J."/>
            <person name="White D.D."/>
            <person name="White J.D."/>
            <person name="Wiley G.B."/>
            <person name="Wincker P."/>
            <person name="Xing Y."/>
            <person name="Yang L."/>
            <person name="Yao Z."/>
            <person name="Ying F."/>
            <person name="Zhai J."/>
            <person name="Zhou L."/>
            <person name="Zuber A."/>
            <person name="Denarie J."/>
            <person name="Dixon R.A."/>
            <person name="May G.D."/>
            <person name="Schwartz D.C."/>
            <person name="Rogers J."/>
            <person name="Quetier F."/>
            <person name="Town C.D."/>
            <person name="Roe B.A."/>
        </authorList>
    </citation>
    <scope>NUCLEOTIDE SEQUENCE [LARGE SCALE GENOMIC DNA]</scope>
    <source>
        <strain evidence="1">A17</strain>
        <strain evidence="2 3">cv. Jemalong A17</strain>
    </source>
</reference>
<name>A0A072UAF8_MEDTR</name>
<dbReference type="HOGENOM" id="CLU_2174767_0_0_1"/>
<organism evidence="1 3">
    <name type="scientific">Medicago truncatula</name>
    <name type="common">Barrel medic</name>
    <name type="synonym">Medicago tribuloides</name>
    <dbReference type="NCBI Taxonomy" id="3880"/>
    <lineage>
        <taxon>Eukaryota</taxon>
        <taxon>Viridiplantae</taxon>
        <taxon>Streptophyta</taxon>
        <taxon>Embryophyta</taxon>
        <taxon>Tracheophyta</taxon>
        <taxon>Spermatophyta</taxon>
        <taxon>Magnoliopsida</taxon>
        <taxon>eudicotyledons</taxon>
        <taxon>Gunneridae</taxon>
        <taxon>Pentapetalae</taxon>
        <taxon>rosids</taxon>
        <taxon>fabids</taxon>
        <taxon>Fabales</taxon>
        <taxon>Fabaceae</taxon>
        <taxon>Papilionoideae</taxon>
        <taxon>50 kb inversion clade</taxon>
        <taxon>NPAAA clade</taxon>
        <taxon>Hologalegina</taxon>
        <taxon>IRL clade</taxon>
        <taxon>Trifolieae</taxon>
        <taxon>Medicago</taxon>
    </lineage>
</organism>
<dbReference type="EMBL" id="CM001223">
    <property type="protein sequence ID" value="KEH22810.1"/>
    <property type="molecule type" value="Genomic_DNA"/>
</dbReference>
<keyword evidence="3" id="KW-1185">Reference proteome</keyword>
<evidence type="ECO:0000313" key="2">
    <source>
        <dbReference type="EnsemblPlants" id="KEH22810"/>
    </source>
</evidence>
<protein>
    <submittedName>
        <fullName evidence="1 2">Uncharacterized protein</fullName>
    </submittedName>
</protein>